<comment type="subcellular location">
    <subcellularLocation>
        <location evidence="1 10">Endoplasmic reticulum membrane</location>
        <topology evidence="1 10">Multi-pass membrane protein</topology>
    </subcellularLocation>
</comment>
<dbReference type="Proteomes" id="UP000626092">
    <property type="component" value="Unassembled WGS sequence"/>
</dbReference>
<gene>
    <name evidence="11" type="ORF">RHSIM_Rhsim01G0143000</name>
</gene>
<feature type="transmembrane region" description="Helical" evidence="10">
    <location>
        <begin position="191"/>
        <end position="215"/>
    </location>
</feature>
<feature type="transmembrane region" description="Helical" evidence="10">
    <location>
        <begin position="396"/>
        <end position="414"/>
    </location>
</feature>
<keyword evidence="12" id="KW-1185">Reference proteome</keyword>
<dbReference type="GO" id="GO:0042283">
    <property type="term" value="F:dolichyl pyrophosphate Glc1Man9GlcNAc2 alpha-1,3-glucosyltransferase activity"/>
    <property type="evidence" value="ECO:0007669"/>
    <property type="project" value="TreeGrafter"/>
</dbReference>
<evidence type="ECO:0000256" key="4">
    <source>
        <dbReference type="ARBA" id="ARBA00022676"/>
    </source>
</evidence>
<evidence type="ECO:0000256" key="8">
    <source>
        <dbReference type="ARBA" id="ARBA00022989"/>
    </source>
</evidence>
<feature type="transmembrane region" description="Helical" evidence="10">
    <location>
        <begin position="113"/>
        <end position="132"/>
    </location>
</feature>
<dbReference type="EC" id="2.4.1.-" evidence="10"/>
<dbReference type="GO" id="GO:0005789">
    <property type="term" value="C:endoplasmic reticulum membrane"/>
    <property type="evidence" value="ECO:0007669"/>
    <property type="project" value="UniProtKB-SubCell"/>
</dbReference>
<keyword evidence="8 10" id="KW-1133">Transmembrane helix</keyword>
<dbReference type="AlphaFoldDB" id="A0A834HGA1"/>
<proteinExistence type="inferred from homology"/>
<feature type="transmembrane region" description="Helical" evidence="10">
    <location>
        <begin position="264"/>
        <end position="284"/>
    </location>
</feature>
<keyword evidence="9 10" id="KW-0472">Membrane</keyword>
<keyword evidence="5 10" id="KW-0808">Transferase</keyword>
<feature type="transmembrane region" description="Helical" evidence="10">
    <location>
        <begin position="506"/>
        <end position="525"/>
    </location>
</feature>
<dbReference type="InterPro" id="IPR004856">
    <property type="entry name" value="Glyco_trans_ALG6/ALG8"/>
</dbReference>
<organism evidence="11 12">
    <name type="scientific">Rhododendron simsii</name>
    <name type="common">Sims's rhododendron</name>
    <dbReference type="NCBI Taxonomy" id="118357"/>
    <lineage>
        <taxon>Eukaryota</taxon>
        <taxon>Viridiplantae</taxon>
        <taxon>Streptophyta</taxon>
        <taxon>Embryophyta</taxon>
        <taxon>Tracheophyta</taxon>
        <taxon>Spermatophyta</taxon>
        <taxon>Magnoliopsida</taxon>
        <taxon>eudicotyledons</taxon>
        <taxon>Gunneridae</taxon>
        <taxon>Pentapetalae</taxon>
        <taxon>asterids</taxon>
        <taxon>Ericales</taxon>
        <taxon>Ericaceae</taxon>
        <taxon>Ericoideae</taxon>
        <taxon>Rhodoreae</taxon>
        <taxon>Rhododendron</taxon>
    </lineage>
</organism>
<reference evidence="11" key="1">
    <citation type="submission" date="2019-11" db="EMBL/GenBank/DDBJ databases">
        <authorList>
            <person name="Liu Y."/>
            <person name="Hou J."/>
            <person name="Li T.-Q."/>
            <person name="Guan C.-H."/>
            <person name="Wu X."/>
            <person name="Wu H.-Z."/>
            <person name="Ling F."/>
            <person name="Zhang R."/>
            <person name="Shi X.-G."/>
            <person name="Ren J.-P."/>
            <person name="Chen E.-F."/>
            <person name="Sun J.-M."/>
        </authorList>
    </citation>
    <scope>NUCLEOTIDE SEQUENCE</scope>
    <source>
        <strain evidence="11">Adult_tree_wgs_1</strain>
        <tissue evidence="11">Leaves</tissue>
    </source>
</reference>
<dbReference type="EMBL" id="WJXA01000001">
    <property type="protein sequence ID" value="KAF7153307.1"/>
    <property type="molecule type" value="Genomic_DNA"/>
</dbReference>
<protein>
    <recommendedName>
        <fullName evidence="10">Alpha-1,3-glucosyltransferase</fullName>
        <ecNumber evidence="10">2.4.1.-</ecNumber>
    </recommendedName>
</protein>
<dbReference type="Pfam" id="PF03155">
    <property type="entry name" value="Alg6_Alg8"/>
    <property type="match status" value="1"/>
</dbReference>
<evidence type="ECO:0000256" key="1">
    <source>
        <dbReference type="ARBA" id="ARBA00004477"/>
    </source>
</evidence>
<feature type="transmembrane region" description="Helical" evidence="10">
    <location>
        <begin position="421"/>
        <end position="439"/>
    </location>
</feature>
<comment type="similarity">
    <text evidence="3 10">Belongs to the ALG6/ALG8 glucosyltransferase family.</text>
</comment>
<dbReference type="OrthoDB" id="1689333at2759"/>
<dbReference type="PANTHER" id="PTHR12413:SF2">
    <property type="entry name" value="DOLICHYL PYROPHOSPHATE GLC1MAN9GLCNAC2 ALPHA-1,3-GLUCOSYLTRANSFERASE-RELATED"/>
    <property type="match status" value="1"/>
</dbReference>
<evidence type="ECO:0000256" key="9">
    <source>
        <dbReference type="ARBA" id="ARBA00023136"/>
    </source>
</evidence>
<keyword evidence="6 10" id="KW-0812">Transmembrane</keyword>
<dbReference type="UniPathway" id="UPA00378"/>
<dbReference type="GO" id="GO:0006487">
    <property type="term" value="P:protein N-linked glycosylation"/>
    <property type="evidence" value="ECO:0007669"/>
    <property type="project" value="TreeGrafter"/>
</dbReference>
<name>A0A834HGA1_RHOSS</name>
<feature type="transmembrane region" description="Helical" evidence="10">
    <location>
        <begin position="22"/>
        <end position="41"/>
    </location>
</feature>
<feature type="transmembrane region" description="Helical" evidence="10">
    <location>
        <begin position="291"/>
        <end position="311"/>
    </location>
</feature>
<evidence type="ECO:0000313" key="11">
    <source>
        <dbReference type="EMBL" id="KAF7153307.1"/>
    </source>
</evidence>
<evidence type="ECO:0000256" key="6">
    <source>
        <dbReference type="ARBA" id="ARBA00022692"/>
    </source>
</evidence>
<comment type="caution">
    <text evidence="11">The sequence shown here is derived from an EMBL/GenBank/DDBJ whole genome shotgun (WGS) entry which is preliminary data.</text>
</comment>
<sequence length="535" mass="60407">MTPTKTQISNAATKPNPKSGHLAWYAAVATCIKLLLIPSYHSTDFEVHRHWLALTHSLPLSHWYSDHTSQWTLDYPPFFAHFERFLSLFARLLLDPTILHLHDGLDNSSPSLIVFHRLTVILADSVLVYGIHRLGKKLGSRERNLMWVLVVWNPGLLIVDHMHFQYNGFLLGLLLLSLSWLEDGKDLMGGFAFAVLLCFKHLFAVAAPVYFVYLLRHYCRGGLVRGFGRLVIMGTVVVAVFVAAYGPFVYYGQIQQVLGRMFPFGRGLCHAYWAPNFWVFYILLDKGLAFVLLKLGFIIQAPTASFTGGLVGDSSPFAVLPTVTPLITFVLVLLSLVPCLVKAWRDPQPRMITRWVAYAYTCGFLFGWHVHEKASLHFVIPLAIVAIQSMEDASHYFLLSIVSCYSLFPLLFEAQEYPIKVLLLLLHSSLMWLGFSSHFSQMAANPRALGQKKGGKLGLKGSSGIVLHNEEFVIGWIGKSYLLGLLVVETWGQSLYPVLFGDRLPFLPLMIVSMYCALGMIYSWIWQLRKIIIKQ</sequence>
<dbReference type="PANTHER" id="PTHR12413">
    <property type="entry name" value="DOLICHYL GLYCOSYLTRANSFERASE"/>
    <property type="match status" value="1"/>
</dbReference>
<comment type="pathway">
    <text evidence="2 10">Protein modification; protein glycosylation.</text>
</comment>
<keyword evidence="4 10" id="KW-0328">Glycosyltransferase</keyword>
<evidence type="ECO:0000256" key="2">
    <source>
        <dbReference type="ARBA" id="ARBA00004922"/>
    </source>
</evidence>
<keyword evidence="7 10" id="KW-0256">Endoplasmic reticulum</keyword>
<feature type="transmembrane region" description="Helical" evidence="10">
    <location>
        <begin position="352"/>
        <end position="371"/>
    </location>
</feature>
<evidence type="ECO:0000313" key="12">
    <source>
        <dbReference type="Proteomes" id="UP000626092"/>
    </source>
</evidence>
<feature type="transmembrane region" description="Helical" evidence="10">
    <location>
        <begin position="317"/>
        <end position="340"/>
    </location>
</feature>
<accession>A0A834HGA1</accession>
<evidence type="ECO:0000256" key="5">
    <source>
        <dbReference type="ARBA" id="ARBA00022679"/>
    </source>
</evidence>
<feature type="transmembrane region" description="Helical" evidence="10">
    <location>
        <begin position="227"/>
        <end position="252"/>
    </location>
</feature>
<feature type="transmembrane region" description="Helical" evidence="10">
    <location>
        <begin position="144"/>
        <end position="164"/>
    </location>
</feature>
<evidence type="ECO:0000256" key="3">
    <source>
        <dbReference type="ARBA" id="ARBA00008715"/>
    </source>
</evidence>
<evidence type="ECO:0000256" key="10">
    <source>
        <dbReference type="RuleBase" id="RU363110"/>
    </source>
</evidence>
<evidence type="ECO:0000256" key="7">
    <source>
        <dbReference type="ARBA" id="ARBA00022824"/>
    </source>
</evidence>